<dbReference type="GO" id="GO:0000139">
    <property type="term" value="C:Golgi membrane"/>
    <property type="evidence" value="ECO:0007669"/>
    <property type="project" value="InterPro"/>
</dbReference>
<dbReference type="PANTHER" id="PTHR12892:SF15">
    <property type="entry name" value="POST-GPI ATTACHMENT TO PROTEINS FACTOR 2-LIKE"/>
    <property type="match status" value="1"/>
</dbReference>
<keyword evidence="1" id="KW-0812">Transmembrane</keyword>
<reference evidence="4" key="1">
    <citation type="submission" date="2022-11" db="UniProtKB">
        <authorList>
            <consortium name="WormBaseParasite"/>
        </authorList>
    </citation>
    <scope>IDENTIFICATION</scope>
</reference>
<dbReference type="GO" id="GO:0005789">
    <property type="term" value="C:endoplasmic reticulum membrane"/>
    <property type="evidence" value="ECO:0007669"/>
    <property type="project" value="TreeGrafter"/>
</dbReference>
<dbReference type="InterPro" id="IPR019402">
    <property type="entry name" value="CWH43_N"/>
</dbReference>
<dbReference type="InterPro" id="IPR039545">
    <property type="entry name" value="PGAP2"/>
</dbReference>
<evidence type="ECO:0000313" key="3">
    <source>
        <dbReference type="Proteomes" id="UP000887540"/>
    </source>
</evidence>
<evidence type="ECO:0000259" key="2">
    <source>
        <dbReference type="Pfam" id="PF10277"/>
    </source>
</evidence>
<dbReference type="GO" id="GO:0006506">
    <property type="term" value="P:GPI anchor biosynthetic process"/>
    <property type="evidence" value="ECO:0007669"/>
    <property type="project" value="TreeGrafter"/>
</dbReference>
<name>A0A914DYZ7_9BILA</name>
<keyword evidence="3" id="KW-1185">Reference proteome</keyword>
<dbReference type="AlphaFoldDB" id="A0A914DYZ7"/>
<evidence type="ECO:0000256" key="1">
    <source>
        <dbReference type="SAM" id="Phobius"/>
    </source>
</evidence>
<accession>A0A914DYZ7</accession>
<evidence type="ECO:0000313" key="4">
    <source>
        <dbReference type="WBParaSite" id="ACRNAN_scaffold4561.g16621.t1"/>
    </source>
</evidence>
<feature type="domain" description="CWH43-like N-terminal" evidence="2">
    <location>
        <begin position="1"/>
        <end position="83"/>
    </location>
</feature>
<dbReference type="PANTHER" id="PTHR12892">
    <property type="entry name" value="FGF RECEPTOR ACTIVATING PROTEIN 1"/>
    <property type="match status" value="1"/>
</dbReference>
<feature type="transmembrane region" description="Helical" evidence="1">
    <location>
        <begin position="29"/>
        <end position="48"/>
    </location>
</feature>
<sequence>MLFNCILQHFSGLRMLTPMLDITFQVKRLILIIAALLSISTIFTYLLVANSCSAWAYVAFSLAEYILIGLNSVFYFLLVYELPRASLEIHLSGVHYVQDV</sequence>
<keyword evidence="1" id="KW-1133">Transmembrane helix</keyword>
<dbReference type="WBParaSite" id="ACRNAN_scaffold4561.g16621.t1">
    <property type="protein sequence ID" value="ACRNAN_scaffold4561.g16621.t1"/>
    <property type="gene ID" value="ACRNAN_scaffold4561.g16621"/>
</dbReference>
<organism evidence="3 4">
    <name type="scientific">Acrobeloides nanus</name>
    <dbReference type="NCBI Taxonomy" id="290746"/>
    <lineage>
        <taxon>Eukaryota</taxon>
        <taxon>Metazoa</taxon>
        <taxon>Ecdysozoa</taxon>
        <taxon>Nematoda</taxon>
        <taxon>Chromadorea</taxon>
        <taxon>Rhabditida</taxon>
        <taxon>Tylenchina</taxon>
        <taxon>Cephalobomorpha</taxon>
        <taxon>Cephaloboidea</taxon>
        <taxon>Cephalobidae</taxon>
        <taxon>Acrobeloides</taxon>
    </lineage>
</organism>
<protein>
    <submittedName>
        <fullName evidence="4">MARVEL domain-containing protein</fullName>
    </submittedName>
</protein>
<keyword evidence="1" id="KW-0472">Membrane</keyword>
<dbReference type="Pfam" id="PF10277">
    <property type="entry name" value="Frag1"/>
    <property type="match status" value="1"/>
</dbReference>
<proteinExistence type="predicted"/>
<dbReference type="Proteomes" id="UP000887540">
    <property type="component" value="Unplaced"/>
</dbReference>
<feature type="transmembrane region" description="Helical" evidence="1">
    <location>
        <begin position="54"/>
        <end position="78"/>
    </location>
</feature>